<proteinExistence type="predicted"/>
<dbReference type="Gene3D" id="1.10.10.10">
    <property type="entry name" value="Winged helix-like DNA-binding domain superfamily/Winged helix DNA-binding domain"/>
    <property type="match status" value="1"/>
</dbReference>
<keyword evidence="3" id="KW-1185">Reference proteome</keyword>
<comment type="caution">
    <text evidence="2">The sequence shown here is derived from an EMBL/GenBank/DDBJ whole genome shotgun (WGS) entry which is preliminary data.</text>
</comment>
<gene>
    <name evidence="2" type="ORF">ACFSBT_20065</name>
</gene>
<feature type="domain" description="DUF7344" evidence="1">
    <location>
        <begin position="17"/>
        <end position="92"/>
    </location>
</feature>
<protein>
    <submittedName>
        <fullName evidence="2">Helix-turn-helix domain-containing protein</fullName>
    </submittedName>
</protein>
<dbReference type="Proteomes" id="UP001597187">
    <property type="component" value="Unassembled WGS sequence"/>
</dbReference>
<evidence type="ECO:0000259" key="1">
    <source>
        <dbReference type="Pfam" id="PF24035"/>
    </source>
</evidence>
<dbReference type="RefSeq" id="WP_250875492.1">
    <property type="nucleotide sequence ID" value="NZ_JALXFV010000008.1"/>
</dbReference>
<reference evidence="2 3" key="1">
    <citation type="journal article" date="2019" name="Int. J. Syst. Evol. Microbiol.">
        <title>The Global Catalogue of Microorganisms (GCM) 10K type strain sequencing project: providing services to taxonomists for standard genome sequencing and annotation.</title>
        <authorList>
            <consortium name="The Broad Institute Genomics Platform"/>
            <consortium name="The Broad Institute Genome Sequencing Center for Infectious Disease"/>
            <person name="Wu L."/>
            <person name="Ma J."/>
        </authorList>
    </citation>
    <scope>NUCLEOTIDE SEQUENCE [LARGE SCALE GENOMIC DNA]</scope>
    <source>
        <strain evidence="2 3">CGMCC 1.12563</strain>
    </source>
</reference>
<sequence>MSGDFDAADESCMDETFRALADADRRFVLRYLDRNGATTVSTLGHHLAARRNDTVPAAVTETQRREATIRLHHAHVPKLASAGLVERPDGDDLVEPTAYLTSVLASIPVDLSSGSGFCPGESTALD</sequence>
<dbReference type="AlphaFoldDB" id="A0ABD6B060"/>
<dbReference type="EMBL" id="JBHUDC010000008">
    <property type="protein sequence ID" value="MFD1515580.1"/>
    <property type="molecule type" value="Genomic_DNA"/>
</dbReference>
<dbReference type="InterPro" id="IPR036388">
    <property type="entry name" value="WH-like_DNA-bd_sf"/>
</dbReference>
<evidence type="ECO:0000313" key="2">
    <source>
        <dbReference type="EMBL" id="MFD1515580.1"/>
    </source>
</evidence>
<evidence type="ECO:0000313" key="3">
    <source>
        <dbReference type="Proteomes" id="UP001597187"/>
    </source>
</evidence>
<dbReference type="InterPro" id="IPR055768">
    <property type="entry name" value="DUF7344"/>
</dbReference>
<dbReference type="Pfam" id="PF24035">
    <property type="entry name" value="DUF7344"/>
    <property type="match status" value="1"/>
</dbReference>
<organism evidence="2 3">
    <name type="scientific">Halomarina rubra</name>
    <dbReference type="NCBI Taxonomy" id="2071873"/>
    <lineage>
        <taxon>Archaea</taxon>
        <taxon>Methanobacteriati</taxon>
        <taxon>Methanobacteriota</taxon>
        <taxon>Stenosarchaea group</taxon>
        <taxon>Halobacteria</taxon>
        <taxon>Halobacteriales</taxon>
        <taxon>Natronomonadaceae</taxon>
        <taxon>Halomarina</taxon>
    </lineage>
</organism>
<accession>A0ABD6B060</accession>
<name>A0ABD6B060_9EURY</name>